<accession>A0ABW2K1E7</accession>
<proteinExistence type="predicted"/>
<dbReference type="EMBL" id="JBHTBY010000001">
    <property type="protein sequence ID" value="MFC7319801.1"/>
    <property type="molecule type" value="Genomic_DNA"/>
</dbReference>
<dbReference type="InterPro" id="IPR025441">
    <property type="entry name" value="DUF4181"/>
</dbReference>
<sequence length="117" mass="13710">MFLIVLITLMFMTEKITNKILRVEKVRISETPGKNLDRWGRGIILFVFLSALWSGIDFNSDTLIKYFFMSYLAITLGFQAIMEFIFIKDSKQYISTMMLLILSLVIVYNVDNFPFLE</sequence>
<keyword evidence="1" id="KW-0812">Transmembrane</keyword>
<gene>
    <name evidence="2" type="ORF">ACFQMN_02730</name>
</gene>
<keyword evidence="1" id="KW-1133">Transmembrane helix</keyword>
<keyword evidence="1" id="KW-0472">Membrane</keyword>
<protein>
    <submittedName>
        <fullName evidence="2">DUF4181 domain-containing protein</fullName>
    </submittedName>
</protein>
<evidence type="ECO:0000256" key="1">
    <source>
        <dbReference type="SAM" id="Phobius"/>
    </source>
</evidence>
<dbReference type="RefSeq" id="WP_289215575.1">
    <property type="nucleotide sequence ID" value="NZ_JAPVRC010000003.1"/>
</dbReference>
<feature type="transmembrane region" description="Helical" evidence="1">
    <location>
        <begin position="68"/>
        <end position="87"/>
    </location>
</feature>
<comment type="caution">
    <text evidence="2">The sequence shown here is derived from an EMBL/GenBank/DDBJ whole genome shotgun (WGS) entry which is preliminary data.</text>
</comment>
<feature type="transmembrane region" description="Helical" evidence="1">
    <location>
        <begin position="39"/>
        <end position="56"/>
    </location>
</feature>
<keyword evidence="3" id="KW-1185">Reference proteome</keyword>
<evidence type="ECO:0000313" key="3">
    <source>
        <dbReference type="Proteomes" id="UP001596494"/>
    </source>
</evidence>
<name>A0ABW2K1E7_9BACI</name>
<dbReference type="Proteomes" id="UP001596494">
    <property type="component" value="Unassembled WGS sequence"/>
</dbReference>
<feature type="transmembrane region" description="Helical" evidence="1">
    <location>
        <begin position="93"/>
        <end position="110"/>
    </location>
</feature>
<reference evidence="3" key="1">
    <citation type="journal article" date="2019" name="Int. J. Syst. Evol. Microbiol.">
        <title>The Global Catalogue of Microorganisms (GCM) 10K type strain sequencing project: providing services to taxonomists for standard genome sequencing and annotation.</title>
        <authorList>
            <consortium name="The Broad Institute Genomics Platform"/>
            <consortium name="The Broad Institute Genome Sequencing Center for Infectious Disease"/>
            <person name="Wu L."/>
            <person name="Ma J."/>
        </authorList>
    </citation>
    <scope>NUCLEOTIDE SEQUENCE [LARGE SCALE GENOMIC DNA]</scope>
    <source>
        <strain evidence="3">CCUG 73951</strain>
    </source>
</reference>
<dbReference type="Pfam" id="PF13789">
    <property type="entry name" value="DUF4181"/>
    <property type="match status" value="1"/>
</dbReference>
<evidence type="ECO:0000313" key="2">
    <source>
        <dbReference type="EMBL" id="MFC7319801.1"/>
    </source>
</evidence>
<organism evidence="2 3">
    <name type="scientific">Halobacillus campisalis</name>
    <dbReference type="NCBI Taxonomy" id="435909"/>
    <lineage>
        <taxon>Bacteria</taxon>
        <taxon>Bacillati</taxon>
        <taxon>Bacillota</taxon>
        <taxon>Bacilli</taxon>
        <taxon>Bacillales</taxon>
        <taxon>Bacillaceae</taxon>
        <taxon>Halobacillus</taxon>
    </lineage>
</organism>